<name>A0A381VJR6_9ZZZZ</name>
<evidence type="ECO:0000313" key="1">
    <source>
        <dbReference type="EMBL" id="SVA39907.1"/>
    </source>
</evidence>
<reference evidence="1" key="1">
    <citation type="submission" date="2018-05" db="EMBL/GenBank/DDBJ databases">
        <authorList>
            <person name="Lanie J.A."/>
            <person name="Ng W.-L."/>
            <person name="Kazmierczak K.M."/>
            <person name="Andrzejewski T.M."/>
            <person name="Davidsen T.M."/>
            <person name="Wayne K.J."/>
            <person name="Tettelin H."/>
            <person name="Glass J.I."/>
            <person name="Rusch D."/>
            <person name="Podicherti R."/>
            <person name="Tsui H.-C.T."/>
            <person name="Winkler M.E."/>
        </authorList>
    </citation>
    <scope>NUCLEOTIDE SEQUENCE</scope>
</reference>
<gene>
    <name evidence="1" type="ORF">METZ01_LOCUS92761</name>
</gene>
<dbReference type="EMBL" id="UINC01008878">
    <property type="protein sequence ID" value="SVA39907.1"/>
    <property type="molecule type" value="Genomic_DNA"/>
</dbReference>
<organism evidence="1">
    <name type="scientific">marine metagenome</name>
    <dbReference type="NCBI Taxonomy" id="408172"/>
    <lineage>
        <taxon>unclassified sequences</taxon>
        <taxon>metagenomes</taxon>
        <taxon>ecological metagenomes</taxon>
    </lineage>
</organism>
<protein>
    <submittedName>
        <fullName evidence="1">Uncharacterized protein</fullName>
    </submittedName>
</protein>
<accession>A0A381VJR6</accession>
<dbReference type="AlphaFoldDB" id="A0A381VJR6"/>
<proteinExistence type="predicted"/>
<sequence>MLLVRIKNSSIPPNFVTVRIDEAATLKRTFLFSNTLLKVVDCIFGLNLRRVLLFALLTLLPNCTFFPDKSHTFAIMNV</sequence>